<keyword evidence="2" id="KW-0808">Transferase</keyword>
<accession>A0A078MRC4</accession>
<dbReference type="AlphaFoldDB" id="A0A078MRC4"/>
<feature type="domain" description="N-acetyltransferase" evidence="1">
    <location>
        <begin position="12"/>
        <end position="174"/>
    </location>
</feature>
<dbReference type="PANTHER" id="PTHR43138">
    <property type="entry name" value="ACETYLTRANSFERASE, GNAT FAMILY"/>
    <property type="match status" value="1"/>
</dbReference>
<dbReference type="PROSITE" id="PS51186">
    <property type="entry name" value="GNAT"/>
    <property type="match status" value="1"/>
</dbReference>
<dbReference type="PANTHER" id="PTHR43138:SF1">
    <property type="entry name" value="N-ACETYLTRANSFERASE ACA1"/>
    <property type="match status" value="1"/>
</dbReference>
<dbReference type="Gene3D" id="3.40.630.30">
    <property type="match status" value="1"/>
</dbReference>
<evidence type="ECO:0000259" key="1">
    <source>
        <dbReference type="PROSITE" id="PS51186"/>
    </source>
</evidence>
<reference evidence="2" key="1">
    <citation type="submission" date="2014-07" db="EMBL/GenBank/DDBJ databases">
        <authorList>
            <person name="Urmite Genomes Urmite Genomes"/>
        </authorList>
    </citation>
    <scope>NUCLEOTIDE SEQUENCE</scope>
    <source>
        <strain evidence="2">11W110_air</strain>
    </source>
</reference>
<dbReference type="InterPro" id="IPR052742">
    <property type="entry name" value="Mito_N-acetyltransferase"/>
</dbReference>
<dbReference type="GO" id="GO:0016747">
    <property type="term" value="F:acyltransferase activity, transferring groups other than amino-acyl groups"/>
    <property type="evidence" value="ECO:0007669"/>
    <property type="project" value="InterPro"/>
</dbReference>
<proteinExistence type="predicted"/>
<dbReference type="SUPFAM" id="SSF55729">
    <property type="entry name" value="Acyl-CoA N-acyltransferases (Nat)"/>
    <property type="match status" value="1"/>
</dbReference>
<protein>
    <submittedName>
        <fullName evidence="2">N-acyltransferase YncA</fullName>
    </submittedName>
</protein>
<dbReference type="PATRIC" id="fig|1461584.3.peg.2172"/>
<sequence>MSGAAHPQPDTLQVRRAVDGDWPGIWAVMEPIVRAGQTYCWDRDMDEGTARDEWMEPAPAAVYVAVDGDGTVVGTALLHPNRSGPGDHVANASFMTHAAHGGRGIARRLAGHVLAEARAQGYTAMQFNAVVEANRRAVALWQSLGFRILATVPEAFRHPTEGLTGLHIMYRALEPEAADPGE</sequence>
<gene>
    <name evidence="2" type="primary">yncA</name>
    <name evidence="2" type="ORF">BN1051_02197</name>
</gene>
<dbReference type="EMBL" id="LN483071">
    <property type="protein sequence ID" value="CEA08839.1"/>
    <property type="molecule type" value="Genomic_DNA"/>
</dbReference>
<evidence type="ECO:0000313" key="2">
    <source>
        <dbReference type="EMBL" id="CEA08839.1"/>
    </source>
</evidence>
<dbReference type="InterPro" id="IPR000182">
    <property type="entry name" value="GNAT_dom"/>
</dbReference>
<dbReference type="CDD" id="cd04301">
    <property type="entry name" value="NAT_SF"/>
    <property type="match status" value="1"/>
</dbReference>
<keyword evidence="2" id="KW-0012">Acyltransferase</keyword>
<organism evidence="2">
    <name type="scientific">Arthrobacter saudimassiliensis</name>
    <dbReference type="NCBI Taxonomy" id="1461584"/>
    <lineage>
        <taxon>Bacteria</taxon>
        <taxon>Bacillati</taxon>
        <taxon>Actinomycetota</taxon>
        <taxon>Actinomycetes</taxon>
        <taxon>Micrococcales</taxon>
        <taxon>Micrococcaceae</taxon>
        <taxon>Arthrobacter</taxon>
    </lineage>
</organism>
<dbReference type="Pfam" id="PF00583">
    <property type="entry name" value="Acetyltransf_1"/>
    <property type="match status" value="1"/>
</dbReference>
<dbReference type="InterPro" id="IPR016181">
    <property type="entry name" value="Acyl_CoA_acyltransferase"/>
</dbReference>
<name>A0A078MRC4_9MICC</name>